<protein>
    <recommendedName>
        <fullName evidence="3">DUF3504 domain-containing protein</fullName>
    </recommendedName>
</protein>
<sequence length="139" mass="15641">MKRCHFELHKDSRDPVGRETYKVDCLAIKNVQGGMKDAKYTIKPKYIVPNPSYSPTGDVYTDAKFCPFICCKLYFSKLPNGCETESVFLKPNTAYRKSNNWYCGQPMFEGTIKNRIKALTGLSSHALKRSGACALAETP</sequence>
<accession>A0A699YL04</accession>
<feature type="non-terminal residue" evidence="1">
    <location>
        <position position="139"/>
    </location>
</feature>
<organism evidence="1 2">
    <name type="scientific">Haematococcus lacustris</name>
    <name type="common">Green alga</name>
    <name type="synonym">Haematococcus pluvialis</name>
    <dbReference type="NCBI Taxonomy" id="44745"/>
    <lineage>
        <taxon>Eukaryota</taxon>
        <taxon>Viridiplantae</taxon>
        <taxon>Chlorophyta</taxon>
        <taxon>core chlorophytes</taxon>
        <taxon>Chlorophyceae</taxon>
        <taxon>CS clade</taxon>
        <taxon>Chlamydomonadales</taxon>
        <taxon>Haematococcaceae</taxon>
        <taxon>Haematococcus</taxon>
    </lineage>
</organism>
<keyword evidence="2" id="KW-1185">Reference proteome</keyword>
<evidence type="ECO:0000313" key="2">
    <source>
        <dbReference type="Proteomes" id="UP000485058"/>
    </source>
</evidence>
<evidence type="ECO:0000313" key="1">
    <source>
        <dbReference type="EMBL" id="GFH10947.1"/>
    </source>
</evidence>
<dbReference type="EMBL" id="BLLF01000360">
    <property type="protein sequence ID" value="GFH10947.1"/>
    <property type="molecule type" value="Genomic_DNA"/>
</dbReference>
<reference evidence="1 2" key="1">
    <citation type="submission" date="2020-02" db="EMBL/GenBank/DDBJ databases">
        <title>Draft genome sequence of Haematococcus lacustris strain NIES-144.</title>
        <authorList>
            <person name="Morimoto D."/>
            <person name="Nakagawa S."/>
            <person name="Yoshida T."/>
            <person name="Sawayama S."/>
        </authorList>
    </citation>
    <scope>NUCLEOTIDE SEQUENCE [LARGE SCALE GENOMIC DNA]</scope>
    <source>
        <strain evidence="1 2">NIES-144</strain>
    </source>
</reference>
<name>A0A699YL04_HAELA</name>
<comment type="caution">
    <text evidence="1">The sequence shown here is derived from an EMBL/GenBank/DDBJ whole genome shotgun (WGS) entry which is preliminary data.</text>
</comment>
<dbReference type="AlphaFoldDB" id="A0A699YL04"/>
<evidence type="ECO:0008006" key="3">
    <source>
        <dbReference type="Google" id="ProtNLM"/>
    </source>
</evidence>
<proteinExistence type="predicted"/>
<dbReference type="Proteomes" id="UP000485058">
    <property type="component" value="Unassembled WGS sequence"/>
</dbReference>
<gene>
    <name evidence="1" type="ORF">HaLaN_06353</name>
</gene>